<sequence length="86" mass="9707">MRDHGDQPAAQRAGRPAATCLGGRQAPGLREAYRPRNTVERAVNPLKRNRVVATRYDKRAVIREGSVQTASTRIRLRDLAFFRHPT</sequence>
<feature type="region of interest" description="Disordered" evidence="1">
    <location>
        <begin position="1"/>
        <end position="31"/>
    </location>
</feature>
<reference evidence="2" key="1">
    <citation type="submission" date="2021-10" db="EMBL/GenBank/DDBJ databases">
        <title>Streptomonospora sp. nov., isolated from mangrove soil.</title>
        <authorList>
            <person name="Chen X."/>
            <person name="Ge X."/>
            <person name="Liu W."/>
        </authorList>
    </citation>
    <scope>NUCLEOTIDE SEQUENCE</scope>
    <source>
        <strain evidence="2">S1-112</strain>
    </source>
</reference>
<dbReference type="RefSeq" id="WP_270073479.1">
    <property type="nucleotide sequence ID" value="NZ_JAJAQC010000031.1"/>
</dbReference>
<proteinExistence type="predicted"/>
<name>A0A9X3NMH5_9ACTN</name>
<protein>
    <recommendedName>
        <fullName evidence="4">Transposase</fullName>
    </recommendedName>
</protein>
<evidence type="ECO:0000313" key="2">
    <source>
        <dbReference type="EMBL" id="MDA0566177.1"/>
    </source>
</evidence>
<organism evidence="2 3">
    <name type="scientific">Streptomonospora mangrovi</name>
    <dbReference type="NCBI Taxonomy" id="2883123"/>
    <lineage>
        <taxon>Bacteria</taxon>
        <taxon>Bacillati</taxon>
        <taxon>Actinomycetota</taxon>
        <taxon>Actinomycetes</taxon>
        <taxon>Streptosporangiales</taxon>
        <taxon>Nocardiopsidaceae</taxon>
        <taxon>Streptomonospora</taxon>
    </lineage>
</organism>
<evidence type="ECO:0000313" key="3">
    <source>
        <dbReference type="Proteomes" id="UP001140076"/>
    </source>
</evidence>
<evidence type="ECO:0008006" key="4">
    <source>
        <dbReference type="Google" id="ProtNLM"/>
    </source>
</evidence>
<dbReference type="EMBL" id="JAJAQC010000031">
    <property type="protein sequence ID" value="MDA0566177.1"/>
    <property type="molecule type" value="Genomic_DNA"/>
</dbReference>
<feature type="compositionally biased region" description="Low complexity" evidence="1">
    <location>
        <begin position="7"/>
        <end position="18"/>
    </location>
</feature>
<keyword evidence="3" id="KW-1185">Reference proteome</keyword>
<dbReference type="AlphaFoldDB" id="A0A9X3NMH5"/>
<comment type="caution">
    <text evidence="2">The sequence shown here is derived from an EMBL/GenBank/DDBJ whole genome shotgun (WGS) entry which is preliminary data.</text>
</comment>
<evidence type="ECO:0000256" key="1">
    <source>
        <dbReference type="SAM" id="MobiDB-lite"/>
    </source>
</evidence>
<accession>A0A9X3NMH5</accession>
<gene>
    <name evidence="2" type="ORF">LG943_17915</name>
</gene>
<dbReference type="Proteomes" id="UP001140076">
    <property type="component" value="Unassembled WGS sequence"/>
</dbReference>